<dbReference type="PANTHER" id="PTHR44196:SF1">
    <property type="entry name" value="DEHYDROGENASE_REDUCTASE SDR FAMILY MEMBER 7B"/>
    <property type="match status" value="1"/>
</dbReference>
<dbReference type="AlphaFoldDB" id="A0A6J4N8X0"/>
<protein>
    <recommendedName>
        <fullName evidence="5">3-oxoacyl-[acyl-carrier protein] reductase</fullName>
    </recommendedName>
</protein>
<dbReference type="SUPFAM" id="SSF51735">
    <property type="entry name" value="NAD(P)-binding Rossmann-fold domains"/>
    <property type="match status" value="1"/>
</dbReference>
<evidence type="ECO:0008006" key="5">
    <source>
        <dbReference type="Google" id="ProtNLM"/>
    </source>
</evidence>
<evidence type="ECO:0000313" key="4">
    <source>
        <dbReference type="EMBL" id="CAA9379299.1"/>
    </source>
</evidence>
<reference evidence="4" key="1">
    <citation type="submission" date="2020-02" db="EMBL/GenBank/DDBJ databases">
        <authorList>
            <person name="Meier V. D."/>
        </authorList>
    </citation>
    <scope>NUCLEOTIDE SEQUENCE</scope>
    <source>
        <strain evidence="4">AVDCRST_MAG21</strain>
    </source>
</reference>
<dbReference type="PRINTS" id="PR00080">
    <property type="entry name" value="SDRFAMILY"/>
</dbReference>
<organism evidence="4">
    <name type="scientific">uncultured Nocardioidaceae bacterium</name>
    <dbReference type="NCBI Taxonomy" id="253824"/>
    <lineage>
        <taxon>Bacteria</taxon>
        <taxon>Bacillati</taxon>
        <taxon>Actinomycetota</taxon>
        <taxon>Actinomycetes</taxon>
        <taxon>Propionibacteriales</taxon>
        <taxon>Nocardioidaceae</taxon>
        <taxon>environmental samples</taxon>
    </lineage>
</organism>
<comment type="similarity">
    <text evidence="1 3">Belongs to the short-chain dehydrogenases/reductases (SDR) family.</text>
</comment>
<dbReference type="InterPro" id="IPR020904">
    <property type="entry name" value="Sc_DH/Rdtase_CS"/>
</dbReference>
<dbReference type="Gene3D" id="3.40.50.720">
    <property type="entry name" value="NAD(P)-binding Rossmann-like Domain"/>
    <property type="match status" value="1"/>
</dbReference>
<dbReference type="GO" id="GO:0016020">
    <property type="term" value="C:membrane"/>
    <property type="evidence" value="ECO:0007669"/>
    <property type="project" value="TreeGrafter"/>
</dbReference>
<dbReference type="InterPro" id="IPR002347">
    <property type="entry name" value="SDR_fam"/>
</dbReference>
<name>A0A6J4N8X0_9ACTN</name>
<sequence length="322" mass="34691">MSRATGQLVVVITGASSGIGRGAAYAFAARGDHVVLAARSAESLDEVARECVTAGGRAVAVPTDVSDEAAVHELVRRTVEEFGRVDAWVNAAAVWSYGRFEDTPAAVFRQIVDTTLFGQIHAARAVLPQFRSQGHGVLVNVASLYGRVSSPYVSPYVTAKWGLLGFSEVLRQETRDASDIAVCTILPGAVDTPIYRHAANYVGRRIRPLPPVASPDRVVSAIIRAVDKPKAEIIVGQAHHLGAWAHQVVPRLYDRLVGPIVNVGALQKTPSNTHDGTVFTPDPATNRIDDGWRRHDHHRIGTVLAMAAGVFATGRLAQRRRR</sequence>
<dbReference type="EMBL" id="CADCUL010000139">
    <property type="protein sequence ID" value="CAA9379299.1"/>
    <property type="molecule type" value="Genomic_DNA"/>
</dbReference>
<dbReference type="GO" id="GO:0016491">
    <property type="term" value="F:oxidoreductase activity"/>
    <property type="evidence" value="ECO:0007669"/>
    <property type="project" value="UniProtKB-KW"/>
</dbReference>
<proteinExistence type="inferred from homology"/>
<dbReference type="PANTHER" id="PTHR44196">
    <property type="entry name" value="DEHYDROGENASE/REDUCTASE SDR FAMILY MEMBER 7B"/>
    <property type="match status" value="1"/>
</dbReference>
<evidence type="ECO:0000256" key="2">
    <source>
        <dbReference type="ARBA" id="ARBA00023002"/>
    </source>
</evidence>
<evidence type="ECO:0000256" key="1">
    <source>
        <dbReference type="ARBA" id="ARBA00006484"/>
    </source>
</evidence>
<gene>
    <name evidence="4" type="ORF">AVDCRST_MAG21-1388</name>
</gene>
<dbReference type="Pfam" id="PF00106">
    <property type="entry name" value="adh_short"/>
    <property type="match status" value="1"/>
</dbReference>
<dbReference type="PROSITE" id="PS00061">
    <property type="entry name" value="ADH_SHORT"/>
    <property type="match status" value="1"/>
</dbReference>
<dbReference type="InterPro" id="IPR036291">
    <property type="entry name" value="NAD(P)-bd_dom_sf"/>
</dbReference>
<accession>A0A6J4N8X0</accession>
<evidence type="ECO:0000256" key="3">
    <source>
        <dbReference type="RuleBase" id="RU000363"/>
    </source>
</evidence>
<keyword evidence="2" id="KW-0560">Oxidoreductase</keyword>
<dbReference type="PRINTS" id="PR00081">
    <property type="entry name" value="GDHRDH"/>
</dbReference>